<sequence length="271" mass="29418">MSYGQGGYYNNDQYGGGYPSQGNYPGYDNQGGYQAPGYQAPGYGNQGESYGNQGQSYGGGQAARGLEGVDPNMFNEYDSINDMVAKMLNDPSLSSSLPPIEAHETSAREIGDFDFDNFANEFGSEDGERGLFGFSAGHGKSKTSHQLIGGAAAWAAFKWYENWKLNTKGEKVNHSFIKKVLTAFAAAQAIKFAEQRSSSFQGGLTRDVAIREATQYAGRVADVKYQTYENVDYTVQGGQADSYDAQFDSSNQQSYGQAPYGGYNQQPYGGY</sequence>
<feature type="region of interest" description="Disordered" evidence="1">
    <location>
        <begin position="250"/>
        <end position="271"/>
    </location>
</feature>
<keyword evidence="3" id="KW-1185">Reference proteome</keyword>
<dbReference type="InterPro" id="IPR022234">
    <property type="entry name" value="DUF3759"/>
</dbReference>
<accession>A0A9W8IAD1</accession>
<dbReference type="PANTHER" id="PTHR37450">
    <property type="entry name" value="CIPC PROTEIN"/>
    <property type="match status" value="1"/>
</dbReference>
<reference evidence="2" key="1">
    <citation type="submission" date="2022-07" db="EMBL/GenBank/DDBJ databases">
        <title>Phylogenomic reconstructions and comparative analyses of Kickxellomycotina fungi.</title>
        <authorList>
            <person name="Reynolds N.K."/>
            <person name="Stajich J.E."/>
            <person name="Barry K."/>
            <person name="Grigoriev I.V."/>
            <person name="Crous P."/>
            <person name="Smith M.E."/>
        </authorList>
    </citation>
    <scope>NUCLEOTIDE SEQUENCE</scope>
    <source>
        <strain evidence="2">NRRL 1566</strain>
    </source>
</reference>
<gene>
    <name evidence="2" type="ORF">IWW36_003333</name>
</gene>
<protein>
    <submittedName>
        <fullName evidence="2">Uncharacterized protein</fullName>
    </submittedName>
</protein>
<evidence type="ECO:0000313" key="3">
    <source>
        <dbReference type="Proteomes" id="UP001139887"/>
    </source>
</evidence>
<dbReference type="Proteomes" id="UP001139887">
    <property type="component" value="Unassembled WGS sequence"/>
</dbReference>
<feature type="region of interest" description="Disordered" evidence="1">
    <location>
        <begin position="19"/>
        <end position="64"/>
    </location>
</feature>
<proteinExistence type="predicted"/>
<feature type="compositionally biased region" description="Low complexity" evidence="1">
    <location>
        <begin position="42"/>
        <end position="55"/>
    </location>
</feature>
<name>A0A9W8IAD1_9FUNG</name>
<evidence type="ECO:0000256" key="1">
    <source>
        <dbReference type="SAM" id="MobiDB-lite"/>
    </source>
</evidence>
<feature type="compositionally biased region" description="Low complexity" evidence="1">
    <location>
        <begin position="255"/>
        <end position="271"/>
    </location>
</feature>
<dbReference type="Pfam" id="PF12585">
    <property type="entry name" value="DUF3759"/>
    <property type="match status" value="1"/>
</dbReference>
<comment type="caution">
    <text evidence="2">The sequence shown here is derived from an EMBL/GenBank/DDBJ whole genome shotgun (WGS) entry which is preliminary data.</text>
</comment>
<organism evidence="2 3">
    <name type="scientific">Coemansia brasiliensis</name>
    <dbReference type="NCBI Taxonomy" id="2650707"/>
    <lineage>
        <taxon>Eukaryota</taxon>
        <taxon>Fungi</taxon>
        <taxon>Fungi incertae sedis</taxon>
        <taxon>Zoopagomycota</taxon>
        <taxon>Kickxellomycotina</taxon>
        <taxon>Kickxellomycetes</taxon>
        <taxon>Kickxellales</taxon>
        <taxon>Kickxellaceae</taxon>
        <taxon>Coemansia</taxon>
    </lineage>
</organism>
<dbReference type="EMBL" id="JANBUW010000175">
    <property type="protein sequence ID" value="KAJ2848380.1"/>
    <property type="molecule type" value="Genomic_DNA"/>
</dbReference>
<dbReference type="OrthoDB" id="9895617at2759"/>
<evidence type="ECO:0000313" key="2">
    <source>
        <dbReference type="EMBL" id="KAJ2848380.1"/>
    </source>
</evidence>
<dbReference type="AlphaFoldDB" id="A0A9W8IAD1"/>
<dbReference type="PANTHER" id="PTHR37450:SF1">
    <property type="entry name" value="CIPC PROTEIN"/>
    <property type="match status" value="1"/>
</dbReference>